<proteinExistence type="predicted"/>
<evidence type="ECO:0000313" key="5">
    <source>
        <dbReference type="Proteomes" id="UP000584374"/>
    </source>
</evidence>
<dbReference type="Pfam" id="PF00656">
    <property type="entry name" value="Peptidase_C14"/>
    <property type="match status" value="1"/>
</dbReference>
<dbReference type="PANTHER" id="PTHR22576">
    <property type="entry name" value="MUCOSA ASSOCIATED LYMPHOID TISSUE LYMPHOMA TRANSLOCATION PROTEIN 1/PARACASPASE"/>
    <property type="match status" value="1"/>
</dbReference>
<keyword evidence="5" id="KW-1185">Reference proteome</keyword>
<accession>A0A840QJP5</accession>
<dbReference type="InterPro" id="IPR011600">
    <property type="entry name" value="Pept_C14_caspase"/>
</dbReference>
<comment type="caution">
    <text evidence="4">The sequence shown here is derived from an EMBL/GenBank/DDBJ whole genome shotgun (WGS) entry which is preliminary data.</text>
</comment>
<keyword evidence="2" id="KW-0472">Membrane</keyword>
<evidence type="ECO:0000256" key="2">
    <source>
        <dbReference type="SAM" id="Phobius"/>
    </source>
</evidence>
<dbReference type="NCBIfam" id="NF047832">
    <property type="entry name" value="caspase_w_EACC1"/>
    <property type="match status" value="1"/>
</dbReference>
<feature type="domain" description="Peptidase C14 caspase" evidence="3">
    <location>
        <begin position="3"/>
        <end position="213"/>
    </location>
</feature>
<sequence length="580" mass="63514">MRAPAQDARGLSRILKSPQIGRFDEVVVLEDEPRHRVEEALGDLLADRRPDDMVLVYFTGHGITDERNKLHFVTSNSRHDRLATTAVSSAFVSEQLENCRAGTKVVLLDCCFSGAFPAGFVAKAAPVDAGLAAQLPGRGFAIIASSGELEYAFTGEEKTLDKGRSSSVFTDVMIEGLRTGKADRDGDGRVEVSELYDYVRDEVAARAQQTPTYIGRVSGTIYLTWVPPQPQHIADLVMPRGGQGVPRPHAILPAKPTTQVPATARERGRARWQKRIAGLVGGQSVPSLRDRVLIDHPIRHSLLAAGFTTATTAVVVALLGVWFDTGDLRSLIAYVLLLGAATGVYHWSRLRVRRWRYGYIGLYSAGHLDPVAPSPRTLLIPVGHVTGGHRSSATGQLCAEIRLGSRFLEVSADELAVWQVAHRAWGKESIPFTRQDLECLQVGAGAARASIDRLIHLDLLVEVRPGTRDVVDFARSHRFVPLLLGLGNTTTTPWLYRIGMIDRTLIEVHTNVYRIFVASPAQRSLWHACVTVAREEAILELDMFIRSVHALLSVEAGHFDRASPDPDPTRTAEQVPEATG</sequence>
<dbReference type="GO" id="GO:0004197">
    <property type="term" value="F:cysteine-type endopeptidase activity"/>
    <property type="evidence" value="ECO:0007669"/>
    <property type="project" value="InterPro"/>
</dbReference>
<dbReference type="GO" id="GO:0006508">
    <property type="term" value="P:proteolysis"/>
    <property type="evidence" value="ECO:0007669"/>
    <property type="project" value="InterPro"/>
</dbReference>
<feature type="compositionally biased region" description="Basic and acidic residues" evidence="1">
    <location>
        <begin position="559"/>
        <end position="570"/>
    </location>
</feature>
<dbReference type="Proteomes" id="UP000584374">
    <property type="component" value="Unassembled WGS sequence"/>
</dbReference>
<dbReference type="PROSITE" id="PS00018">
    <property type="entry name" value="EF_HAND_1"/>
    <property type="match status" value="1"/>
</dbReference>
<dbReference type="InterPro" id="IPR029030">
    <property type="entry name" value="Caspase-like_dom_sf"/>
</dbReference>
<gene>
    <name evidence="4" type="ORF">BJ970_006948</name>
</gene>
<feature type="region of interest" description="Disordered" evidence="1">
    <location>
        <begin position="559"/>
        <end position="580"/>
    </location>
</feature>
<organism evidence="4 5">
    <name type="scientific">Saccharopolyspora phatthalungensis</name>
    <dbReference type="NCBI Taxonomy" id="664693"/>
    <lineage>
        <taxon>Bacteria</taxon>
        <taxon>Bacillati</taxon>
        <taxon>Actinomycetota</taxon>
        <taxon>Actinomycetes</taxon>
        <taxon>Pseudonocardiales</taxon>
        <taxon>Pseudonocardiaceae</taxon>
        <taxon>Saccharopolyspora</taxon>
    </lineage>
</organism>
<keyword evidence="2" id="KW-0812">Transmembrane</keyword>
<dbReference type="EMBL" id="JACHIW010000002">
    <property type="protein sequence ID" value="MBB5159349.1"/>
    <property type="molecule type" value="Genomic_DNA"/>
</dbReference>
<feature type="transmembrane region" description="Helical" evidence="2">
    <location>
        <begin position="328"/>
        <end position="347"/>
    </location>
</feature>
<dbReference type="InterPro" id="IPR052039">
    <property type="entry name" value="Caspase-related_regulators"/>
</dbReference>
<dbReference type="PANTHER" id="PTHR22576:SF37">
    <property type="entry name" value="MUCOSA-ASSOCIATED LYMPHOID TISSUE LYMPHOMA TRANSLOCATION PROTEIN 1"/>
    <property type="match status" value="1"/>
</dbReference>
<reference evidence="4 5" key="1">
    <citation type="submission" date="2020-08" db="EMBL/GenBank/DDBJ databases">
        <title>Sequencing the genomes of 1000 actinobacteria strains.</title>
        <authorList>
            <person name="Klenk H.-P."/>
        </authorList>
    </citation>
    <scope>NUCLEOTIDE SEQUENCE [LARGE SCALE GENOMIC DNA]</scope>
    <source>
        <strain evidence="4 5">DSM 45584</strain>
    </source>
</reference>
<dbReference type="Gene3D" id="3.40.50.1460">
    <property type="match status" value="1"/>
</dbReference>
<evidence type="ECO:0000256" key="1">
    <source>
        <dbReference type="SAM" id="MobiDB-lite"/>
    </source>
</evidence>
<name>A0A840QJP5_9PSEU</name>
<dbReference type="InterPro" id="IPR018247">
    <property type="entry name" value="EF_Hand_1_Ca_BS"/>
</dbReference>
<evidence type="ECO:0000259" key="3">
    <source>
        <dbReference type="Pfam" id="PF00656"/>
    </source>
</evidence>
<protein>
    <recommendedName>
        <fullName evidence="3">Peptidase C14 caspase domain-containing protein</fullName>
    </recommendedName>
</protein>
<keyword evidence="2" id="KW-1133">Transmembrane helix</keyword>
<evidence type="ECO:0000313" key="4">
    <source>
        <dbReference type="EMBL" id="MBB5159349.1"/>
    </source>
</evidence>
<dbReference type="SUPFAM" id="SSF52129">
    <property type="entry name" value="Caspase-like"/>
    <property type="match status" value="1"/>
</dbReference>
<dbReference type="AlphaFoldDB" id="A0A840QJP5"/>
<feature type="transmembrane region" description="Helical" evidence="2">
    <location>
        <begin position="301"/>
        <end position="322"/>
    </location>
</feature>